<comment type="caution">
    <text evidence="5">The sequence shown here is derived from an EMBL/GenBank/DDBJ whole genome shotgun (WGS) entry which is preliminary data.</text>
</comment>
<keyword evidence="2" id="KW-0238">DNA-binding</keyword>
<evidence type="ECO:0000259" key="4">
    <source>
        <dbReference type="PROSITE" id="PS50926"/>
    </source>
</evidence>
<evidence type="ECO:0000256" key="1">
    <source>
        <dbReference type="ARBA" id="ARBA00005820"/>
    </source>
</evidence>
<sequence length="405" mass="46576">MAMIQAVTTDQIQVKMFGGFSLSSEGITIDDRGSRQRQLWNLLEYLIASRRKTVSQEELISVLWPDDSAENPSSALKNLVYRARNLLKEKGFSFAKESIVMIGGTYAWNKNLDCVVDVEEFEQLIQKAGDQTLPEEERIALYLESLKLYEGDFLPSSGYEEWVISLNSYYRSMYFKCVYDAIDLLMKKERFDEIRSICERAIIIDPFEERAHKYLIYSLIKQDKQAAALEHYNRVTDLFYRELGVKPSESMRNLYREIVKAVNSVETDLGVIKEDLSEHSMIDGAFYCDYEVFRNMYRMEARTAVCSGQSIFIALFTVTDHTNQVPETKILGKVMDVLLQSVQKSLRKGDVVSRFSSTQYVLMLPTLTFENGQMVLSRILKKFSAAYHGKDIKVHTTLQPLDPIG</sequence>
<gene>
    <name evidence="5" type="ORF">H8705_03970</name>
</gene>
<evidence type="ECO:0000259" key="3">
    <source>
        <dbReference type="PROSITE" id="PS50887"/>
    </source>
</evidence>
<comment type="similarity">
    <text evidence="1">Belongs to the AfsR/DnrI/RedD regulatory family.</text>
</comment>
<dbReference type="PANTHER" id="PTHR35807">
    <property type="entry name" value="TRANSCRIPTIONAL REGULATOR REDD-RELATED"/>
    <property type="match status" value="1"/>
</dbReference>
<dbReference type="InterPro" id="IPR002792">
    <property type="entry name" value="TRAM_dom"/>
</dbReference>
<dbReference type="InterPro" id="IPR011990">
    <property type="entry name" value="TPR-like_helical_dom_sf"/>
</dbReference>
<dbReference type="InterPro" id="IPR051677">
    <property type="entry name" value="AfsR-DnrI-RedD_regulator"/>
</dbReference>
<dbReference type="Pfam" id="PF03704">
    <property type="entry name" value="BTAD"/>
    <property type="match status" value="1"/>
</dbReference>
<dbReference type="InterPro" id="IPR001867">
    <property type="entry name" value="OmpR/PhoB-type_DNA-bd"/>
</dbReference>
<dbReference type="SMART" id="SM01043">
    <property type="entry name" value="BTAD"/>
    <property type="match status" value="1"/>
</dbReference>
<protein>
    <submittedName>
        <fullName evidence="5">Winged helix-turn-helix domain-containing protein</fullName>
    </submittedName>
</protein>
<dbReference type="InterPro" id="IPR000160">
    <property type="entry name" value="GGDEF_dom"/>
</dbReference>
<dbReference type="AlphaFoldDB" id="A0A926ENY5"/>
<keyword evidence="6" id="KW-1185">Reference proteome</keyword>
<dbReference type="InterPro" id="IPR016032">
    <property type="entry name" value="Sig_transdc_resp-reg_C-effctor"/>
</dbReference>
<dbReference type="InterPro" id="IPR005158">
    <property type="entry name" value="BTAD"/>
</dbReference>
<feature type="domain" description="TRAM" evidence="4">
    <location>
        <begin position="328"/>
        <end position="393"/>
    </location>
</feature>
<feature type="domain" description="GGDEF" evidence="3">
    <location>
        <begin position="310"/>
        <end position="405"/>
    </location>
</feature>
<dbReference type="PROSITE" id="PS50887">
    <property type="entry name" value="GGDEF"/>
    <property type="match status" value="1"/>
</dbReference>
<evidence type="ECO:0000313" key="5">
    <source>
        <dbReference type="EMBL" id="MBC8584732.1"/>
    </source>
</evidence>
<name>A0A926ENY5_9FIRM</name>
<dbReference type="GO" id="GO:0006355">
    <property type="term" value="P:regulation of DNA-templated transcription"/>
    <property type="evidence" value="ECO:0007669"/>
    <property type="project" value="InterPro"/>
</dbReference>
<dbReference type="GO" id="GO:0003677">
    <property type="term" value="F:DNA binding"/>
    <property type="evidence" value="ECO:0007669"/>
    <property type="project" value="UniProtKB-KW"/>
</dbReference>
<dbReference type="Pfam" id="PF00486">
    <property type="entry name" value="Trans_reg_C"/>
    <property type="match status" value="1"/>
</dbReference>
<dbReference type="GO" id="GO:0000160">
    <property type="term" value="P:phosphorelay signal transduction system"/>
    <property type="evidence" value="ECO:0007669"/>
    <property type="project" value="InterPro"/>
</dbReference>
<dbReference type="SUPFAM" id="SSF48452">
    <property type="entry name" value="TPR-like"/>
    <property type="match status" value="1"/>
</dbReference>
<dbReference type="InterPro" id="IPR036388">
    <property type="entry name" value="WH-like_DNA-bd_sf"/>
</dbReference>
<proteinExistence type="inferred from homology"/>
<dbReference type="Proteomes" id="UP000623678">
    <property type="component" value="Unassembled WGS sequence"/>
</dbReference>
<dbReference type="PROSITE" id="PS50926">
    <property type="entry name" value="TRAM"/>
    <property type="match status" value="1"/>
</dbReference>
<organism evidence="5 6">
    <name type="scientific">Youxingia wuxianensis</name>
    <dbReference type="NCBI Taxonomy" id="2763678"/>
    <lineage>
        <taxon>Bacteria</taxon>
        <taxon>Bacillati</taxon>
        <taxon>Bacillota</taxon>
        <taxon>Clostridia</taxon>
        <taxon>Eubacteriales</taxon>
        <taxon>Oscillospiraceae</taxon>
        <taxon>Youxingia</taxon>
    </lineage>
</organism>
<dbReference type="Gene3D" id="1.25.40.10">
    <property type="entry name" value="Tetratricopeptide repeat domain"/>
    <property type="match status" value="1"/>
</dbReference>
<dbReference type="Gene3D" id="1.10.10.10">
    <property type="entry name" value="Winged helix-like DNA-binding domain superfamily/Winged helix DNA-binding domain"/>
    <property type="match status" value="1"/>
</dbReference>
<dbReference type="EMBL" id="JACRTD010000002">
    <property type="protein sequence ID" value="MBC8584732.1"/>
    <property type="molecule type" value="Genomic_DNA"/>
</dbReference>
<evidence type="ECO:0000256" key="2">
    <source>
        <dbReference type="ARBA" id="ARBA00023125"/>
    </source>
</evidence>
<reference evidence="5" key="1">
    <citation type="submission" date="2020-08" db="EMBL/GenBank/DDBJ databases">
        <title>Genome public.</title>
        <authorList>
            <person name="Liu C."/>
            <person name="Sun Q."/>
        </authorList>
    </citation>
    <scope>NUCLEOTIDE SEQUENCE</scope>
    <source>
        <strain evidence="5">NSJ-64</strain>
    </source>
</reference>
<dbReference type="SUPFAM" id="SSF46894">
    <property type="entry name" value="C-terminal effector domain of the bipartite response regulators"/>
    <property type="match status" value="1"/>
</dbReference>
<evidence type="ECO:0000313" key="6">
    <source>
        <dbReference type="Proteomes" id="UP000623678"/>
    </source>
</evidence>
<accession>A0A926ENY5</accession>